<gene>
    <name evidence="1" type="ORF">HPLM_LOCUS111</name>
</gene>
<dbReference type="EMBL" id="UZAF01000052">
    <property type="protein sequence ID" value="VDO04452.1"/>
    <property type="molecule type" value="Genomic_DNA"/>
</dbReference>
<name>A0A0N4VS49_HAEPC</name>
<dbReference type="WBParaSite" id="HPLM_0000011001-mRNA-1">
    <property type="protein sequence ID" value="HPLM_0000011001-mRNA-1"/>
    <property type="gene ID" value="HPLM_0000011001"/>
</dbReference>
<keyword evidence="2" id="KW-1185">Reference proteome</keyword>
<organism evidence="3">
    <name type="scientific">Haemonchus placei</name>
    <name type="common">Barber's pole worm</name>
    <dbReference type="NCBI Taxonomy" id="6290"/>
    <lineage>
        <taxon>Eukaryota</taxon>
        <taxon>Metazoa</taxon>
        <taxon>Ecdysozoa</taxon>
        <taxon>Nematoda</taxon>
        <taxon>Chromadorea</taxon>
        <taxon>Rhabditida</taxon>
        <taxon>Rhabditina</taxon>
        <taxon>Rhabditomorpha</taxon>
        <taxon>Strongyloidea</taxon>
        <taxon>Trichostrongylidae</taxon>
        <taxon>Haemonchus</taxon>
    </lineage>
</organism>
<evidence type="ECO:0000313" key="1">
    <source>
        <dbReference type="EMBL" id="VDO04452.1"/>
    </source>
</evidence>
<proteinExistence type="predicted"/>
<evidence type="ECO:0000313" key="3">
    <source>
        <dbReference type="WBParaSite" id="HPLM_0000011001-mRNA-1"/>
    </source>
</evidence>
<reference evidence="1 2" key="2">
    <citation type="submission" date="2018-11" db="EMBL/GenBank/DDBJ databases">
        <authorList>
            <consortium name="Pathogen Informatics"/>
        </authorList>
    </citation>
    <scope>NUCLEOTIDE SEQUENCE [LARGE SCALE GENOMIC DNA]</scope>
    <source>
        <strain evidence="1 2">MHpl1</strain>
    </source>
</reference>
<accession>A0A0N4VS49</accession>
<reference evidence="3" key="1">
    <citation type="submission" date="2017-02" db="UniProtKB">
        <authorList>
            <consortium name="WormBaseParasite"/>
        </authorList>
    </citation>
    <scope>IDENTIFICATION</scope>
</reference>
<evidence type="ECO:0000313" key="2">
    <source>
        <dbReference type="Proteomes" id="UP000268014"/>
    </source>
</evidence>
<dbReference type="AlphaFoldDB" id="A0A0N4VS49"/>
<sequence>MDLHSHLRLLPSVSLDNEFFSTFRDISQNVYATVASSTHRTSRFLTQAEVFVCKFEHQILALSNDSHYP</sequence>
<dbReference type="Proteomes" id="UP000268014">
    <property type="component" value="Unassembled WGS sequence"/>
</dbReference>
<protein>
    <submittedName>
        <fullName evidence="3">Ovule protein</fullName>
    </submittedName>
</protein>